<dbReference type="Gene3D" id="1.25.40.20">
    <property type="entry name" value="Ankyrin repeat-containing domain"/>
    <property type="match status" value="4"/>
</dbReference>
<evidence type="ECO:0000313" key="18">
    <source>
        <dbReference type="Proteomes" id="UP001497382"/>
    </source>
</evidence>
<keyword evidence="8" id="KW-0677">Repeat</keyword>
<evidence type="ECO:0000256" key="15">
    <source>
        <dbReference type="ARBA" id="ARBA00049811"/>
    </source>
</evidence>
<dbReference type="Gene3D" id="1.25.40.10">
    <property type="entry name" value="Tetratricopeptide repeat domain"/>
    <property type="match status" value="2"/>
</dbReference>
<protein>
    <recommendedName>
        <fullName evidence="15">Alpha-latrotoxin</fullName>
    </recommendedName>
</protein>
<evidence type="ECO:0000256" key="2">
    <source>
        <dbReference type="ARBA" id="ARBA00004613"/>
    </source>
</evidence>
<evidence type="ECO:0000256" key="14">
    <source>
        <dbReference type="ARBA" id="ARBA00049715"/>
    </source>
</evidence>
<dbReference type="GO" id="GO:0090729">
    <property type="term" value="F:toxin activity"/>
    <property type="evidence" value="ECO:0007669"/>
    <property type="project" value="UniProtKB-KW"/>
</dbReference>
<sequence>MLLELKRINIHDKANDGFSLLHIAADSGHLNVIKHLIEKGADINSENDAGTKPIHFAAREGYKDIVQFLLDLDPTSKHLTAVGQTPVHYAVLGGHIDILQFLIDRKFDINASSRKGDLPIHIAVFRNNASILKILLNQGAFYNAILNDSTPLQIAQEGNYVQCVALLVSVEKYFNAVKKNNISEVENHIKNEIAINVKNNDNITPLHYACWKGYENIVEILLKNKANPNILGKGNCTPLHYAAKFNHFAIVKSLLFHGGIYNVMSSNYKTPLDFTTHDDIKNLLKLVDKSFKSVKNGNTEIIPILKENKNKNILKYILNAHDQENKTLIVTGINSDFPKLKELKSLSSDGMFVEINRAYTLCNDERYQDALSIIETILEKRKKLFGENSLETLEIQQFQAKALYKLQKYHEALKLLETIYQKQKQLFGINNSDILETRGSIALIFHRLGKNKEAITIFREILPKQKEILGSNHVKVLQTQSDMALVLNAVGEYEEALTLNRKVYKARKVIFHSNHPITLVSKNNIAHVLLYQGKLDESLRIFKEVYEMRKKVLGPNHSDTLRTYSHITTVQAQRNEGDDYHKSFKEVLNLQKSALGMQNRDTINTQLNMATNLFQQGMFFEAKKIYEDCVDSATTILGPSHSTVNFIKKMLKDIEFASEMKGQQDFRSVLENFNITDLPLEDMYTIFQNIDKNVDFNKKDTDGLTELHYVVNEGSIIKIQNLLKTRVNLMTTSNKGNTALHIAALKGYTDIMELLLKYMQENDNIKFSDFINAKTTGQGNAALHVAPDKKTALCLLKYGAIFNIKNKKQETPLDVIKNKDIQRILQLIHKFFNALENSNEKIIKTISTLDNDEITAVLNAQNLNGESLLQSVALNEPSLFGQLKHLLRVKNIL</sequence>
<keyword evidence="6" id="KW-0800">Toxin</keyword>
<evidence type="ECO:0000256" key="12">
    <source>
        <dbReference type="ARBA" id="ARBA00023298"/>
    </source>
</evidence>
<organism evidence="17 18">
    <name type="scientific">Larinioides sclopetarius</name>
    <dbReference type="NCBI Taxonomy" id="280406"/>
    <lineage>
        <taxon>Eukaryota</taxon>
        <taxon>Metazoa</taxon>
        <taxon>Ecdysozoa</taxon>
        <taxon>Arthropoda</taxon>
        <taxon>Chelicerata</taxon>
        <taxon>Arachnida</taxon>
        <taxon>Araneae</taxon>
        <taxon>Araneomorphae</taxon>
        <taxon>Entelegynae</taxon>
        <taxon>Araneoidea</taxon>
        <taxon>Araneidae</taxon>
        <taxon>Larinioides</taxon>
    </lineage>
</organism>
<dbReference type="Pfam" id="PF12796">
    <property type="entry name" value="Ank_2"/>
    <property type="match status" value="3"/>
</dbReference>
<comment type="similarity">
    <text evidence="13">Belongs to the cationic peptide 01 (latrotoxin) family. 03 (alpha-latrotoxin) subfamily.</text>
</comment>
<keyword evidence="11" id="KW-0472">Membrane</keyword>
<dbReference type="AlphaFoldDB" id="A0AAV1YUH7"/>
<dbReference type="PROSITE" id="PS50088">
    <property type="entry name" value="ANK_REPEAT"/>
    <property type="match status" value="7"/>
</dbReference>
<dbReference type="SMART" id="SM00248">
    <property type="entry name" value="ANK"/>
    <property type="match status" value="10"/>
</dbReference>
<keyword evidence="3" id="KW-0268">Exocytosis</keyword>
<dbReference type="GO" id="GO:0044231">
    <property type="term" value="C:host cell presynaptic membrane"/>
    <property type="evidence" value="ECO:0007669"/>
    <property type="project" value="UniProtKB-KW"/>
</dbReference>
<evidence type="ECO:0000256" key="9">
    <source>
        <dbReference type="ARBA" id="ARBA00023028"/>
    </source>
</evidence>
<proteinExistence type="inferred from homology"/>
<dbReference type="Pfam" id="PF00023">
    <property type="entry name" value="Ank"/>
    <property type="match status" value="1"/>
</dbReference>
<feature type="repeat" description="ANK" evidence="16">
    <location>
        <begin position="82"/>
        <end position="114"/>
    </location>
</feature>
<keyword evidence="4" id="KW-0964">Secreted</keyword>
<feature type="repeat" description="ANK" evidence="16">
    <location>
        <begin position="201"/>
        <end position="233"/>
    </location>
</feature>
<dbReference type="SMART" id="SM00028">
    <property type="entry name" value="TPR"/>
    <property type="match status" value="5"/>
</dbReference>
<dbReference type="InterPro" id="IPR036770">
    <property type="entry name" value="Ankyrin_rpt-contain_sf"/>
</dbReference>
<evidence type="ECO:0000256" key="5">
    <source>
        <dbReference type="ARBA" id="ARBA00022537"/>
    </source>
</evidence>
<keyword evidence="9" id="KW-0638">Presynaptic neurotoxin</keyword>
<dbReference type="Proteomes" id="UP001497382">
    <property type="component" value="Unassembled WGS sequence"/>
</dbReference>
<evidence type="ECO:0000256" key="7">
    <source>
        <dbReference type="ARBA" id="ARBA00022699"/>
    </source>
</evidence>
<keyword evidence="18" id="KW-1185">Reference proteome</keyword>
<dbReference type="PROSITE" id="PS50297">
    <property type="entry name" value="ANK_REP_REGION"/>
    <property type="match status" value="7"/>
</dbReference>
<evidence type="ECO:0000256" key="13">
    <source>
        <dbReference type="ARBA" id="ARBA00049657"/>
    </source>
</evidence>
<feature type="repeat" description="ANK" evidence="16">
    <location>
        <begin position="735"/>
        <end position="757"/>
    </location>
</feature>
<dbReference type="InterPro" id="IPR019734">
    <property type="entry name" value="TPR_rpt"/>
</dbReference>
<comment type="subunit">
    <text evidence="14">Homotetramer in membranes.</text>
</comment>
<comment type="subcellular location">
    <subcellularLocation>
        <location evidence="2">Secreted</location>
    </subcellularLocation>
    <subcellularLocation>
        <location evidence="1">Target cell membrane</location>
    </subcellularLocation>
</comment>
<dbReference type="PRINTS" id="PR01415">
    <property type="entry name" value="ANKYRIN"/>
</dbReference>
<dbReference type="GO" id="GO:0006887">
    <property type="term" value="P:exocytosis"/>
    <property type="evidence" value="ECO:0007669"/>
    <property type="project" value="UniProtKB-KW"/>
</dbReference>
<dbReference type="Pfam" id="PF13374">
    <property type="entry name" value="TPR_10"/>
    <property type="match status" value="2"/>
</dbReference>
<dbReference type="InterPro" id="IPR011990">
    <property type="entry name" value="TPR-like_helical_dom_sf"/>
</dbReference>
<dbReference type="InterPro" id="IPR002110">
    <property type="entry name" value="Ankyrin_rpt"/>
</dbReference>
<evidence type="ECO:0000256" key="16">
    <source>
        <dbReference type="PROSITE-ProRule" id="PRU00023"/>
    </source>
</evidence>
<evidence type="ECO:0000256" key="3">
    <source>
        <dbReference type="ARBA" id="ARBA00022483"/>
    </source>
</evidence>
<evidence type="ECO:0000256" key="10">
    <source>
        <dbReference type="ARBA" id="ARBA00023043"/>
    </source>
</evidence>
<dbReference type="SUPFAM" id="SSF48452">
    <property type="entry name" value="TPR-like"/>
    <property type="match status" value="2"/>
</dbReference>
<dbReference type="EMBL" id="CAXIEN010000006">
    <property type="protein sequence ID" value="CAL1262595.1"/>
    <property type="molecule type" value="Genomic_DNA"/>
</dbReference>
<feature type="repeat" description="ANK" evidence="16">
    <location>
        <begin position="16"/>
        <end position="48"/>
    </location>
</feature>
<evidence type="ECO:0000256" key="1">
    <source>
        <dbReference type="ARBA" id="ARBA00004175"/>
    </source>
</evidence>
<keyword evidence="5" id="KW-1052">Target cell membrane</keyword>
<feature type="repeat" description="ANK" evidence="16">
    <location>
        <begin position="234"/>
        <end position="266"/>
    </location>
</feature>
<feature type="repeat" description="ANK" evidence="16">
    <location>
        <begin position="49"/>
        <end position="71"/>
    </location>
</feature>
<evidence type="ECO:0000313" key="17">
    <source>
        <dbReference type="EMBL" id="CAL1262595.1"/>
    </source>
</evidence>
<comment type="caution">
    <text evidence="17">The sequence shown here is derived from an EMBL/GenBank/DDBJ whole genome shotgun (WGS) entry which is preliminary data.</text>
</comment>
<name>A0AAV1YUH7_9ARAC</name>
<keyword evidence="12" id="KW-1053">Target membrane</keyword>
<evidence type="ECO:0000256" key="8">
    <source>
        <dbReference type="ARBA" id="ARBA00022737"/>
    </source>
</evidence>
<dbReference type="Pfam" id="PF13424">
    <property type="entry name" value="TPR_12"/>
    <property type="match status" value="2"/>
</dbReference>
<dbReference type="PANTHER" id="PTHR24198:SF165">
    <property type="entry name" value="ANKYRIN REPEAT-CONTAINING PROTEIN-RELATED"/>
    <property type="match status" value="1"/>
</dbReference>
<dbReference type="SUPFAM" id="SSF48403">
    <property type="entry name" value="Ankyrin repeat"/>
    <property type="match status" value="2"/>
</dbReference>
<evidence type="ECO:0000256" key="4">
    <source>
        <dbReference type="ARBA" id="ARBA00022525"/>
    </source>
</evidence>
<keyword evidence="10 16" id="KW-0040">ANK repeat</keyword>
<dbReference type="GO" id="GO:0005576">
    <property type="term" value="C:extracellular region"/>
    <property type="evidence" value="ECO:0007669"/>
    <property type="project" value="UniProtKB-SubCell"/>
</dbReference>
<feature type="repeat" description="ANK" evidence="16">
    <location>
        <begin position="115"/>
        <end position="147"/>
    </location>
</feature>
<dbReference type="GO" id="GO:0044218">
    <property type="term" value="C:other organism cell membrane"/>
    <property type="evidence" value="ECO:0007669"/>
    <property type="project" value="UniProtKB-KW"/>
</dbReference>
<keyword evidence="7" id="KW-0528">Neurotoxin</keyword>
<accession>A0AAV1YUH7</accession>
<gene>
    <name evidence="17" type="ORF">LARSCL_LOCUS1075</name>
</gene>
<dbReference type="PANTHER" id="PTHR24198">
    <property type="entry name" value="ANKYRIN REPEAT AND PROTEIN KINASE DOMAIN-CONTAINING PROTEIN"/>
    <property type="match status" value="1"/>
</dbReference>
<reference evidence="17 18" key="1">
    <citation type="submission" date="2024-04" db="EMBL/GenBank/DDBJ databases">
        <authorList>
            <person name="Rising A."/>
            <person name="Reimegard J."/>
            <person name="Sonavane S."/>
            <person name="Akerstrom W."/>
            <person name="Nylinder S."/>
            <person name="Hedman E."/>
            <person name="Kallberg Y."/>
        </authorList>
    </citation>
    <scope>NUCLEOTIDE SEQUENCE [LARGE SCALE GENOMIC DNA]</scope>
</reference>
<evidence type="ECO:0000256" key="6">
    <source>
        <dbReference type="ARBA" id="ARBA00022656"/>
    </source>
</evidence>
<evidence type="ECO:0000256" key="11">
    <source>
        <dbReference type="ARBA" id="ARBA00023136"/>
    </source>
</evidence>